<dbReference type="SUPFAM" id="SSF143447">
    <property type="entry name" value="AMMECR1-like"/>
    <property type="match status" value="1"/>
</dbReference>
<evidence type="ECO:0000259" key="1">
    <source>
        <dbReference type="PROSITE" id="PS51112"/>
    </source>
</evidence>
<reference evidence="2 3" key="1">
    <citation type="submission" date="2018-12" db="EMBL/GenBank/DDBJ databases">
        <authorList>
            <person name="Yu L."/>
        </authorList>
    </citation>
    <scope>NUCLEOTIDE SEQUENCE [LARGE SCALE GENOMIC DNA]</scope>
    <source>
        <strain evidence="2 3">HAW-EB5</strain>
    </source>
</reference>
<name>A0A431WHM1_9GAMM</name>
<dbReference type="AlphaFoldDB" id="A0A431WHM1"/>
<dbReference type="NCBIfam" id="TIGR04335">
    <property type="entry name" value="AmmeMemoSam_A"/>
    <property type="match status" value="1"/>
</dbReference>
<dbReference type="InterPro" id="IPR023473">
    <property type="entry name" value="AMMECR1"/>
</dbReference>
<dbReference type="PROSITE" id="PS51112">
    <property type="entry name" value="AMMECR1"/>
    <property type="match status" value="1"/>
</dbReference>
<dbReference type="Pfam" id="PF01871">
    <property type="entry name" value="AMMECR1"/>
    <property type="match status" value="1"/>
</dbReference>
<dbReference type="Proteomes" id="UP000282060">
    <property type="component" value="Unassembled WGS sequence"/>
</dbReference>
<dbReference type="Gene3D" id="3.30.700.20">
    <property type="entry name" value="Hypothetical protein ph0010, domain 1"/>
    <property type="match status" value="1"/>
</dbReference>
<dbReference type="RefSeq" id="WP_126504440.1">
    <property type="nucleotide sequence ID" value="NZ_RXNV01000001.1"/>
</dbReference>
<evidence type="ECO:0000313" key="2">
    <source>
        <dbReference type="EMBL" id="RTR34837.1"/>
    </source>
</evidence>
<evidence type="ECO:0000313" key="3">
    <source>
        <dbReference type="Proteomes" id="UP000282060"/>
    </source>
</evidence>
<dbReference type="PANTHER" id="PTHR13016">
    <property type="entry name" value="AMMECR1 HOMOLOG"/>
    <property type="match status" value="1"/>
</dbReference>
<sequence length="198" mass="22642">MPASPCINLTIEEKQRLLALARQTLVDYFDPQQTDIESLSDDPLLSRHVGCFVTLFLDGDLSGCMGDIEGHRPLSKSIPELALCSAFKDNRFLPLLASQMERLTVELSVLSPLSPLKVSDEDALLRYLADHRYGVILSDAFHRSVYLPQVWEQLPEPGQFIRELKRKGGWSADYWSDDMRVELFTVEHFREQERTDSE</sequence>
<protein>
    <submittedName>
        <fullName evidence="2">AmmeMemoRadiSam system protein A</fullName>
    </submittedName>
</protein>
<dbReference type="OrthoDB" id="9782820at2"/>
<dbReference type="Gene3D" id="3.30.1490.150">
    <property type="entry name" value="Hypothetical protein ph0010, domain 2"/>
    <property type="match status" value="1"/>
</dbReference>
<proteinExistence type="predicted"/>
<dbReference type="InterPro" id="IPR027623">
    <property type="entry name" value="AmmeMemoSam_A"/>
</dbReference>
<keyword evidence="3" id="KW-1185">Reference proteome</keyword>
<feature type="domain" description="AMMECR1" evidence="1">
    <location>
        <begin position="12"/>
        <end position="198"/>
    </location>
</feature>
<dbReference type="PANTHER" id="PTHR13016:SF0">
    <property type="entry name" value="AMME SYNDROME CANDIDATE GENE 1 PROTEIN"/>
    <property type="match status" value="1"/>
</dbReference>
<organism evidence="2 3">
    <name type="scientific">Shewanella atlantica</name>
    <dbReference type="NCBI Taxonomy" id="271099"/>
    <lineage>
        <taxon>Bacteria</taxon>
        <taxon>Pseudomonadati</taxon>
        <taxon>Pseudomonadota</taxon>
        <taxon>Gammaproteobacteria</taxon>
        <taxon>Alteromonadales</taxon>
        <taxon>Shewanellaceae</taxon>
        <taxon>Shewanella</taxon>
    </lineage>
</organism>
<accession>A0A431WHM1</accession>
<dbReference type="InterPro" id="IPR002733">
    <property type="entry name" value="AMMECR1_domain"/>
</dbReference>
<dbReference type="InterPro" id="IPR027485">
    <property type="entry name" value="AMMECR1_N"/>
</dbReference>
<dbReference type="InterPro" id="IPR036071">
    <property type="entry name" value="AMMECR1_dom_sf"/>
</dbReference>
<comment type="caution">
    <text evidence="2">The sequence shown here is derived from an EMBL/GenBank/DDBJ whole genome shotgun (WGS) entry which is preliminary data.</text>
</comment>
<gene>
    <name evidence="2" type="primary">amrA</name>
    <name evidence="2" type="ORF">EKG39_04055</name>
</gene>
<dbReference type="EMBL" id="RXNV01000001">
    <property type="protein sequence ID" value="RTR34837.1"/>
    <property type="molecule type" value="Genomic_DNA"/>
</dbReference>